<evidence type="ECO:0000259" key="4">
    <source>
        <dbReference type="Pfam" id="PF01551"/>
    </source>
</evidence>
<dbReference type="EMBL" id="JAJEPW010000001">
    <property type="protein sequence ID" value="MCC2127937.1"/>
    <property type="molecule type" value="Genomic_DNA"/>
</dbReference>
<dbReference type="InterPro" id="IPR050570">
    <property type="entry name" value="Cell_wall_metabolism_enzyme"/>
</dbReference>
<feature type="signal peptide" evidence="3">
    <location>
        <begin position="1"/>
        <end position="24"/>
    </location>
</feature>
<feature type="coiled-coil region" evidence="2">
    <location>
        <begin position="33"/>
        <end position="102"/>
    </location>
</feature>
<organism evidence="6 7">
    <name type="scientific">Brotocaccenecus cirricatena</name>
    <dbReference type="NCBI Taxonomy" id="3064195"/>
    <lineage>
        <taxon>Bacteria</taxon>
        <taxon>Bacillati</taxon>
        <taxon>Bacillota</taxon>
        <taxon>Clostridia</taxon>
        <taxon>Eubacteriales</taxon>
        <taxon>Oscillospiraceae</taxon>
        <taxon>Brotocaccenecus</taxon>
    </lineage>
</organism>
<dbReference type="RefSeq" id="WP_302927492.1">
    <property type="nucleotide sequence ID" value="NZ_JAJEPW010000001.1"/>
</dbReference>
<evidence type="ECO:0000256" key="2">
    <source>
        <dbReference type="SAM" id="Coils"/>
    </source>
</evidence>
<dbReference type="Proteomes" id="UP001199319">
    <property type="component" value="Unassembled WGS sequence"/>
</dbReference>
<keyword evidence="7" id="KW-1185">Reference proteome</keyword>
<feature type="coiled-coil region" evidence="2">
    <location>
        <begin position="156"/>
        <end position="239"/>
    </location>
</feature>
<reference evidence="6" key="1">
    <citation type="submission" date="2021-10" db="EMBL/GenBank/DDBJ databases">
        <title>Anaerobic single-cell dispensing facilitates the cultivation of human gut bacteria.</title>
        <authorList>
            <person name="Afrizal A."/>
        </authorList>
    </citation>
    <scope>NUCLEOTIDE SEQUENCE</scope>
    <source>
        <strain evidence="6">CLA-AA-H272</strain>
    </source>
</reference>
<evidence type="ECO:0000313" key="6">
    <source>
        <dbReference type="EMBL" id="MCC2127937.1"/>
    </source>
</evidence>
<dbReference type="InterPro" id="IPR057309">
    <property type="entry name" value="PcsB_CC"/>
</dbReference>
<keyword evidence="1 3" id="KW-0732">Signal</keyword>
<evidence type="ECO:0000313" key="7">
    <source>
        <dbReference type="Proteomes" id="UP001199319"/>
    </source>
</evidence>
<feature type="domain" description="M23ase beta-sheet core" evidence="4">
    <location>
        <begin position="269"/>
        <end position="368"/>
    </location>
</feature>
<name>A0AAE3A8J7_9FIRM</name>
<proteinExistence type="predicted"/>
<dbReference type="Pfam" id="PF24568">
    <property type="entry name" value="CC_PcsB"/>
    <property type="match status" value="1"/>
</dbReference>
<evidence type="ECO:0000256" key="3">
    <source>
        <dbReference type="SAM" id="SignalP"/>
    </source>
</evidence>
<sequence>MKQKIKRLTALVCAVAMMAALCLALRPVDTAYGASLNDQLAETRAKKQEIQQQLDQIKSDKAKALEQKELLDQQAAVIAQQIDLLELQIKDTQDRITENEAQEEQQYQLFCRQVRQEEERGTVSYWSVLFKATGFADLLSRMDFINEIVEHDQSVIDQLRTLREQLAQDKADLEQQQAELTASKTELDAQVAEATRVFEEYAASEAGQQALLNQQAAREKELQEEIRKSEEANRNNQTAVGGFIWPTACRLITGGYGGRDAPCPGASTYHLGVDIGASWGSDIYATKAGTVKVANEGWNYGLGYCVKIQHDDGTSTVYGHMSRVIAVVGQRVAQGQVIGKIGSTGVSTGPHLHYEIRIGGVNGTAVNPLPYLPGYIRYGW</sequence>
<dbReference type="PANTHER" id="PTHR21666:SF270">
    <property type="entry name" value="MUREIN HYDROLASE ACTIVATOR ENVC"/>
    <property type="match status" value="1"/>
</dbReference>
<dbReference type="Gene3D" id="2.70.70.10">
    <property type="entry name" value="Glucose Permease (Domain IIA)"/>
    <property type="match status" value="1"/>
</dbReference>
<dbReference type="InterPro" id="IPR011055">
    <property type="entry name" value="Dup_hybrid_motif"/>
</dbReference>
<feature type="chain" id="PRO_5042008148" evidence="3">
    <location>
        <begin position="25"/>
        <end position="380"/>
    </location>
</feature>
<dbReference type="Gene3D" id="6.10.250.3150">
    <property type="match status" value="1"/>
</dbReference>
<evidence type="ECO:0000256" key="1">
    <source>
        <dbReference type="ARBA" id="ARBA00022729"/>
    </source>
</evidence>
<feature type="domain" description="Peptidoglycan hydrolase PcsB coiled-coil" evidence="5">
    <location>
        <begin position="100"/>
        <end position="168"/>
    </location>
</feature>
<dbReference type="CDD" id="cd12797">
    <property type="entry name" value="M23_peptidase"/>
    <property type="match status" value="1"/>
</dbReference>
<evidence type="ECO:0000259" key="5">
    <source>
        <dbReference type="Pfam" id="PF24568"/>
    </source>
</evidence>
<dbReference type="InterPro" id="IPR016047">
    <property type="entry name" value="M23ase_b-sheet_dom"/>
</dbReference>
<gene>
    <name evidence="6" type="ORF">LKD37_00110</name>
</gene>
<dbReference type="AlphaFoldDB" id="A0AAE3A8J7"/>
<accession>A0AAE3A8J7</accession>
<keyword evidence="2" id="KW-0175">Coiled coil</keyword>
<dbReference type="PANTHER" id="PTHR21666">
    <property type="entry name" value="PEPTIDASE-RELATED"/>
    <property type="match status" value="1"/>
</dbReference>
<dbReference type="Pfam" id="PF01551">
    <property type="entry name" value="Peptidase_M23"/>
    <property type="match status" value="1"/>
</dbReference>
<protein>
    <submittedName>
        <fullName evidence="6">Peptidoglycan DD-metalloendopeptidase family protein</fullName>
    </submittedName>
</protein>
<dbReference type="GO" id="GO:0004222">
    <property type="term" value="F:metalloendopeptidase activity"/>
    <property type="evidence" value="ECO:0007669"/>
    <property type="project" value="TreeGrafter"/>
</dbReference>
<comment type="caution">
    <text evidence="6">The sequence shown here is derived from an EMBL/GenBank/DDBJ whole genome shotgun (WGS) entry which is preliminary data.</text>
</comment>
<dbReference type="SUPFAM" id="SSF51261">
    <property type="entry name" value="Duplicated hybrid motif"/>
    <property type="match status" value="1"/>
</dbReference>